<dbReference type="Proteomes" id="UP001150941">
    <property type="component" value="Unassembled WGS sequence"/>
</dbReference>
<evidence type="ECO:0000313" key="2">
    <source>
        <dbReference type="EMBL" id="KAJ5240119.1"/>
    </source>
</evidence>
<gene>
    <name evidence="2" type="ORF">N7468_004738</name>
</gene>
<dbReference type="OrthoDB" id="2571985at2759"/>
<proteinExistence type="predicted"/>
<dbReference type="AlphaFoldDB" id="A0A9W9P944"/>
<comment type="caution">
    <text evidence="2">The sequence shown here is derived from an EMBL/GenBank/DDBJ whole genome shotgun (WGS) entry which is preliminary data.</text>
</comment>
<dbReference type="EMBL" id="JAPQKS010000003">
    <property type="protein sequence ID" value="KAJ5240119.1"/>
    <property type="molecule type" value="Genomic_DNA"/>
</dbReference>
<dbReference type="GeneID" id="83201338"/>
<sequence>MVQYRAHRLGKSTWIVPSAEDLQRGGKVGTEKSNVDSVYQRDYRERESGRSARYHILLPLINSLVDRRYGCELPSDDVHSYVSNMEKKVEDAIPGETKVAPDRQDESADSADDEMHEMNHHTNAAEFRGSTSSAAVIGYLQKTRYQRQDTKDHMRTNGPDQGPIEGRLNRTTTILSKRMNS</sequence>
<dbReference type="RefSeq" id="XP_058333038.1">
    <property type="nucleotide sequence ID" value="XM_058474035.1"/>
</dbReference>
<reference evidence="2" key="2">
    <citation type="journal article" date="2023" name="IMA Fungus">
        <title>Comparative genomic study of the Penicillium genus elucidates a diverse pangenome and 15 lateral gene transfer events.</title>
        <authorList>
            <person name="Petersen C."/>
            <person name="Sorensen T."/>
            <person name="Nielsen M.R."/>
            <person name="Sondergaard T.E."/>
            <person name="Sorensen J.L."/>
            <person name="Fitzpatrick D.A."/>
            <person name="Frisvad J.C."/>
            <person name="Nielsen K.L."/>
        </authorList>
    </citation>
    <scope>NUCLEOTIDE SEQUENCE</scope>
    <source>
        <strain evidence="2">IBT 19713</strain>
    </source>
</reference>
<name>A0A9W9P944_9EURO</name>
<feature type="compositionally biased region" description="Polar residues" evidence="1">
    <location>
        <begin position="169"/>
        <end position="181"/>
    </location>
</feature>
<evidence type="ECO:0000256" key="1">
    <source>
        <dbReference type="SAM" id="MobiDB-lite"/>
    </source>
</evidence>
<reference evidence="2" key="1">
    <citation type="submission" date="2022-11" db="EMBL/GenBank/DDBJ databases">
        <authorList>
            <person name="Petersen C."/>
        </authorList>
    </citation>
    <scope>NUCLEOTIDE SEQUENCE</scope>
    <source>
        <strain evidence="2">IBT 19713</strain>
    </source>
</reference>
<organism evidence="2 3">
    <name type="scientific">Penicillium chermesinum</name>
    <dbReference type="NCBI Taxonomy" id="63820"/>
    <lineage>
        <taxon>Eukaryota</taxon>
        <taxon>Fungi</taxon>
        <taxon>Dikarya</taxon>
        <taxon>Ascomycota</taxon>
        <taxon>Pezizomycotina</taxon>
        <taxon>Eurotiomycetes</taxon>
        <taxon>Eurotiomycetidae</taxon>
        <taxon>Eurotiales</taxon>
        <taxon>Aspergillaceae</taxon>
        <taxon>Penicillium</taxon>
    </lineage>
</organism>
<feature type="compositionally biased region" description="Basic and acidic residues" evidence="1">
    <location>
        <begin position="146"/>
        <end position="155"/>
    </location>
</feature>
<feature type="region of interest" description="Disordered" evidence="1">
    <location>
        <begin position="145"/>
        <end position="181"/>
    </location>
</feature>
<feature type="region of interest" description="Disordered" evidence="1">
    <location>
        <begin position="94"/>
        <end position="116"/>
    </location>
</feature>
<keyword evidence="3" id="KW-1185">Reference proteome</keyword>
<evidence type="ECO:0000313" key="3">
    <source>
        <dbReference type="Proteomes" id="UP001150941"/>
    </source>
</evidence>
<accession>A0A9W9P944</accession>
<protein>
    <submittedName>
        <fullName evidence="2">Uncharacterized protein</fullName>
    </submittedName>
</protein>